<proteinExistence type="predicted"/>
<protein>
    <submittedName>
        <fullName evidence="1">Uncharacterized protein</fullName>
    </submittedName>
</protein>
<reference evidence="2" key="1">
    <citation type="journal article" date="2005" name="Nature">
        <title>The map-based sequence of the rice genome.</title>
        <authorList>
            <consortium name="International rice genome sequencing project (IRGSP)"/>
            <person name="Matsumoto T."/>
            <person name="Wu J."/>
            <person name="Kanamori H."/>
            <person name="Katayose Y."/>
            <person name="Fujisawa M."/>
            <person name="Namiki N."/>
            <person name="Mizuno H."/>
            <person name="Yamamoto K."/>
            <person name="Antonio B.A."/>
            <person name="Baba T."/>
            <person name="Sakata K."/>
            <person name="Nagamura Y."/>
            <person name="Aoki H."/>
            <person name="Arikawa K."/>
            <person name="Arita K."/>
            <person name="Bito T."/>
            <person name="Chiden Y."/>
            <person name="Fujitsuka N."/>
            <person name="Fukunaka R."/>
            <person name="Hamada M."/>
            <person name="Harada C."/>
            <person name="Hayashi A."/>
            <person name="Hijishita S."/>
            <person name="Honda M."/>
            <person name="Hosokawa S."/>
            <person name="Ichikawa Y."/>
            <person name="Idonuma A."/>
            <person name="Iijima M."/>
            <person name="Ikeda M."/>
            <person name="Ikeno M."/>
            <person name="Ito K."/>
            <person name="Ito S."/>
            <person name="Ito T."/>
            <person name="Ito Y."/>
            <person name="Ito Y."/>
            <person name="Iwabuchi A."/>
            <person name="Kamiya K."/>
            <person name="Karasawa W."/>
            <person name="Kurita K."/>
            <person name="Katagiri S."/>
            <person name="Kikuta A."/>
            <person name="Kobayashi H."/>
            <person name="Kobayashi N."/>
            <person name="Machita K."/>
            <person name="Maehara T."/>
            <person name="Masukawa M."/>
            <person name="Mizubayashi T."/>
            <person name="Mukai Y."/>
            <person name="Nagasaki H."/>
            <person name="Nagata Y."/>
            <person name="Naito S."/>
            <person name="Nakashima M."/>
            <person name="Nakama Y."/>
            <person name="Nakamichi Y."/>
            <person name="Nakamura M."/>
            <person name="Meguro A."/>
            <person name="Negishi M."/>
            <person name="Ohta I."/>
            <person name="Ohta T."/>
            <person name="Okamoto M."/>
            <person name="Ono N."/>
            <person name="Saji S."/>
            <person name="Sakaguchi M."/>
            <person name="Sakai K."/>
            <person name="Shibata M."/>
            <person name="Shimokawa T."/>
            <person name="Song J."/>
            <person name="Takazaki Y."/>
            <person name="Terasawa K."/>
            <person name="Tsugane M."/>
            <person name="Tsuji K."/>
            <person name="Ueda S."/>
            <person name="Waki K."/>
            <person name="Yamagata H."/>
            <person name="Yamamoto M."/>
            <person name="Yamamoto S."/>
            <person name="Yamane H."/>
            <person name="Yoshiki S."/>
            <person name="Yoshihara R."/>
            <person name="Yukawa K."/>
            <person name="Zhong H."/>
            <person name="Yano M."/>
            <person name="Yuan Q."/>
            <person name="Ouyang S."/>
            <person name="Liu J."/>
            <person name="Jones K.M."/>
            <person name="Gansberger K."/>
            <person name="Moffat K."/>
            <person name="Hill J."/>
            <person name="Bera J."/>
            <person name="Fadrosh D."/>
            <person name="Jin S."/>
            <person name="Johri S."/>
            <person name="Kim M."/>
            <person name="Overton L."/>
            <person name="Reardon M."/>
            <person name="Tsitrin T."/>
            <person name="Vuong H."/>
            <person name="Weaver B."/>
            <person name="Ciecko A."/>
            <person name="Tallon L."/>
            <person name="Jackson J."/>
            <person name="Pai G."/>
            <person name="Aken S.V."/>
            <person name="Utterback T."/>
            <person name="Reidmuller S."/>
            <person name="Feldblyum T."/>
            <person name="Hsiao J."/>
            <person name="Zismann V."/>
            <person name="Iobst S."/>
            <person name="de Vazeille A.R."/>
            <person name="Buell C.R."/>
            <person name="Ying K."/>
            <person name="Li Y."/>
            <person name="Lu T."/>
            <person name="Huang Y."/>
            <person name="Zhao Q."/>
            <person name="Feng Q."/>
            <person name="Zhang L."/>
            <person name="Zhu J."/>
            <person name="Weng Q."/>
            <person name="Mu J."/>
            <person name="Lu Y."/>
            <person name="Fan D."/>
            <person name="Liu Y."/>
            <person name="Guan J."/>
            <person name="Zhang Y."/>
            <person name="Yu S."/>
            <person name="Liu X."/>
            <person name="Zhang Y."/>
            <person name="Hong G."/>
            <person name="Han B."/>
            <person name="Choisne N."/>
            <person name="Demange N."/>
            <person name="Orjeda G."/>
            <person name="Samain S."/>
            <person name="Cattolico L."/>
            <person name="Pelletier E."/>
            <person name="Couloux A."/>
            <person name="Segurens B."/>
            <person name="Wincker P."/>
            <person name="D'Hont A."/>
            <person name="Scarpelli C."/>
            <person name="Weissenbach J."/>
            <person name="Salanoubat M."/>
            <person name="Quetier F."/>
            <person name="Yu Y."/>
            <person name="Kim H.R."/>
            <person name="Rambo T."/>
            <person name="Currie J."/>
            <person name="Collura K."/>
            <person name="Luo M."/>
            <person name="Yang T."/>
            <person name="Ammiraju J.S.S."/>
            <person name="Engler F."/>
            <person name="Soderlund C."/>
            <person name="Wing R.A."/>
            <person name="Palmer L.E."/>
            <person name="de la Bastide M."/>
            <person name="Spiegel L."/>
            <person name="Nascimento L."/>
            <person name="Zutavern T."/>
            <person name="O'Shaughnessy A."/>
            <person name="Dike S."/>
            <person name="Dedhia N."/>
            <person name="Preston R."/>
            <person name="Balija V."/>
            <person name="McCombie W.R."/>
            <person name="Chow T."/>
            <person name="Chen H."/>
            <person name="Chung M."/>
            <person name="Chen C."/>
            <person name="Shaw J."/>
            <person name="Wu H."/>
            <person name="Hsiao K."/>
            <person name="Chao Y."/>
            <person name="Chu M."/>
            <person name="Cheng C."/>
            <person name="Hour A."/>
            <person name="Lee P."/>
            <person name="Lin S."/>
            <person name="Lin Y."/>
            <person name="Liou J."/>
            <person name="Liu S."/>
            <person name="Hsing Y."/>
            <person name="Raghuvanshi S."/>
            <person name="Mohanty A."/>
            <person name="Bharti A.K."/>
            <person name="Gaur A."/>
            <person name="Gupta V."/>
            <person name="Kumar D."/>
            <person name="Ravi V."/>
            <person name="Vij S."/>
            <person name="Kapur A."/>
            <person name="Khurana P."/>
            <person name="Khurana P."/>
            <person name="Khurana J.P."/>
            <person name="Tyagi A.K."/>
            <person name="Gaikwad K."/>
            <person name="Singh A."/>
            <person name="Dalal V."/>
            <person name="Srivastava S."/>
            <person name="Dixit A."/>
            <person name="Pal A.K."/>
            <person name="Ghazi I.A."/>
            <person name="Yadav M."/>
            <person name="Pandit A."/>
            <person name="Bhargava A."/>
            <person name="Sureshbabu K."/>
            <person name="Batra K."/>
            <person name="Sharma T.R."/>
            <person name="Mohapatra T."/>
            <person name="Singh N.K."/>
            <person name="Messing J."/>
            <person name="Nelson A.B."/>
            <person name="Fuks G."/>
            <person name="Kavchok S."/>
            <person name="Keizer G."/>
            <person name="Linton E."/>
            <person name="Llaca V."/>
            <person name="Song R."/>
            <person name="Tanyolac B."/>
            <person name="Young S."/>
            <person name="Ho-Il K."/>
            <person name="Hahn J.H."/>
            <person name="Sangsakoo G."/>
            <person name="Vanavichit A."/>
            <person name="de Mattos Luiz.A.T."/>
            <person name="Zimmer P.D."/>
            <person name="Malone G."/>
            <person name="Dellagostin O."/>
            <person name="de Oliveira A.C."/>
            <person name="Bevan M."/>
            <person name="Bancroft I."/>
            <person name="Minx P."/>
            <person name="Cordum H."/>
            <person name="Wilson R."/>
            <person name="Cheng Z."/>
            <person name="Jin W."/>
            <person name="Jiang J."/>
            <person name="Leong S.A."/>
            <person name="Iwama H."/>
            <person name="Gojobori T."/>
            <person name="Itoh T."/>
            <person name="Niimura Y."/>
            <person name="Fujii Y."/>
            <person name="Habara T."/>
            <person name="Sakai H."/>
            <person name="Sato Y."/>
            <person name="Wilson G."/>
            <person name="Kumar K."/>
            <person name="McCouch S."/>
            <person name="Juretic N."/>
            <person name="Hoen D."/>
            <person name="Wright S."/>
            <person name="Bruskiewich R."/>
            <person name="Bureau T."/>
            <person name="Miyao A."/>
            <person name="Hirochika H."/>
            <person name="Nishikawa T."/>
            <person name="Kadowaki K."/>
            <person name="Sugiura M."/>
            <person name="Burr B."/>
            <person name="Sasaki T."/>
        </authorList>
    </citation>
    <scope>NUCLEOTIDE SEQUENCE [LARGE SCALE GENOMIC DNA]</scope>
    <source>
        <strain evidence="2">cv. Nipponbare</strain>
    </source>
</reference>
<dbReference type="Proteomes" id="UP000000763">
    <property type="component" value="Chromosome 2"/>
</dbReference>
<organism evidence="1 2">
    <name type="scientific">Oryza sativa subsp. japonica</name>
    <name type="common">Rice</name>
    <dbReference type="NCBI Taxonomy" id="39947"/>
    <lineage>
        <taxon>Eukaryota</taxon>
        <taxon>Viridiplantae</taxon>
        <taxon>Streptophyta</taxon>
        <taxon>Embryophyta</taxon>
        <taxon>Tracheophyta</taxon>
        <taxon>Spermatophyta</taxon>
        <taxon>Magnoliopsida</taxon>
        <taxon>Liliopsida</taxon>
        <taxon>Poales</taxon>
        <taxon>Poaceae</taxon>
        <taxon>BOP clade</taxon>
        <taxon>Oryzoideae</taxon>
        <taxon>Oryzeae</taxon>
        <taxon>Oryzinae</taxon>
        <taxon>Oryza</taxon>
        <taxon>Oryza sativa</taxon>
    </lineage>
</organism>
<gene>
    <name evidence="1" type="primary">P0643F09.12</name>
</gene>
<dbReference type="EMBL" id="AP005111">
    <property type="protein sequence ID" value="BAD22005.1"/>
    <property type="molecule type" value="Genomic_DNA"/>
</dbReference>
<evidence type="ECO:0000313" key="1">
    <source>
        <dbReference type="EMBL" id="BAD22005.1"/>
    </source>
</evidence>
<accession>Q6K6B5</accession>
<reference evidence="2" key="2">
    <citation type="journal article" date="2008" name="Nucleic Acids Res.">
        <title>The rice annotation project database (RAP-DB): 2008 update.</title>
        <authorList>
            <consortium name="The rice annotation project (RAP)"/>
        </authorList>
    </citation>
    <scope>GENOME REANNOTATION</scope>
    <source>
        <strain evidence="2">cv. Nipponbare</strain>
    </source>
</reference>
<name>Q6K6B5_ORYSJ</name>
<dbReference type="AlphaFoldDB" id="Q6K6B5"/>
<sequence>MPENTVHPVERSPARKRRGLARAFIICWAGPSDSGAACSRRQPIIFRMNFDES</sequence>
<evidence type="ECO:0000313" key="2">
    <source>
        <dbReference type="Proteomes" id="UP000000763"/>
    </source>
</evidence>